<dbReference type="RefSeq" id="WP_218098990.1">
    <property type="nucleotide sequence ID" value="NZ_CAJVCE010000006.1"/>
</dbReference>
<keyword evidence="2" id="KW-1185">Reference proteome</keyword>
<evidence type="ECO:0000313" key="2">
    <source>
        <dbReference type="Proteomes" id="UP000730618"/>
    </source>
</evidence>
<sequence>MKANPADQSIKYFVGTGQGNRFEARNLTFVGYSTALEISTADVDVSMMELNNVIFHMCKTGLDTISFAASRSTVLTVRNCISWKTDLVIKSHCDMTLLDNCWMTHSGYNGPAIYNDSHLNINGGIYVPLKAQTDADPRWIDNYETGGEHGLFIDGVRFGGEGGGGYPIVFNYVAADLNLANHEGNVISIENTHMVSVGTPRKSSIVLFNIPNRISIRNSNGFKDLLKGIISCDAAFDPDTIPHSPYITIDLDETVFHSPNFPTMDARLARFAAGRRFRKTFPALPPGQVQAVSAGAGKAKVTFDVQQLNGAAYTDQRQLGFSLLVVTTAGGSDADTGSKCVSTLVITCTGGSTDAGVVKRLGITMLSSQKGGPSFADDADIVSVHWGDSDSGSADQAKSDTNTKVTVVFNANGDMRVAAAAFTPLHGM</sequence>
<proteinExistence type="predicted"/>
<comment type="caution">
    <text evidence="1">The sequence shown here is derived from an EMBL/GenBank/DDBJ whole genome shotgun (WGS) entry which is preliminary data.</text>
</comment>
<dbReference type="Proteomes" id="UP000730618">
    <property type="component" value="Unassembled WGS sequence"/>
</dbReference>
<name>A0ABN7TMI1_9BACL</name>
<protein>
    <submittedName>
        <fullName evidence="1">Uncharacterized protein</fullName>
    </submittedName>
</protein>
<dbReference type="EMBL" id="CAJVCE010000006">
    <property type="protein sequence ID" value="CAG7640584.1"/>
    <property type="molecule type" value="Genomic_DNA"/>
</dbReference>
<accession>A0ABN7TMI1</accession>
<gene>
    <name evidence="1" type="ORF">PAECIP111802_02663</name>
</gene>
<evidence type="ECO:0000313" key="1">
    <source>
        <dbReference type="EMBL" id="CAG7640584.1"/>
    </source>
</evidence>
<reference evidence="1 2" key="1">
    <citation type="submission" date="2021-06" db="EMBL/GenBank/DDBJ databases">
        <authorList>
            <person name="Criscuolo A."/>
        </authorList>
    </citation>
    <scope>NUCLEOTIDE SEQUENCE [LARGE SCALE GENOMIC DNA]</scope>
    <source>
        <strain evidence="2">CIP 111802</strain>
    </source>
</reference>
<organism evidence="1 2">
    <name type="scientific">Paenibacillus allorhizosphaerae</name>
    <dbReference type="NCBI Taxonomy" id="2849866"/>
    <lineage>
        <taxon>Bacteria</taxon>
        <taxon>Bacillati</taxon>
        <taxon>Bacillota</taxon>
        <taxon>Bacilli</taxon>
        <taxon>Bacillales</taxon>
        <taxon>Paenibacillaceae</taxon>
        <taxon>Paenibacillus</taxon>
    </lineage>
</organism>